<dbReference type="EMBL" id="CM055098">
    <property type="protein sequence ID" value="KAJ7550877.1"/>
    <property type="molecule type" value="Genomic_DNA"/>
</dbReference>
<proteinExistence type="predicted"/>
<name>A0ACC2DAA2_DIPCM</name>
<comment type="caution">
    <text evidence="1">The sequence shown here is derived from an EMBL/GenBank/DDBJ whole genome shotgun (WGS) entry which is preliminary data.</text>
</comment>
<keyword evidence="2" id="KW-1185">Reference proteome</keyword>
<sequence>MGVRLQFKQSFGGAVPRPMAVVRAADEGAAVAAPAEKSAPPPPIGPKRGARVKILRPESYWFNDVGTVFAVNQVGSFMMN</sequence>
<dbReference type="Proteomes" id="UP001162992">
    <property type="component" value="Chromosome 7"/>
</dbReference>
<gene>
    <name evidence="1" type="ORF">O6H91_07G122700</name>
</gene>
<evidence type="ECO:0000313" key="1">
    <source>
        <dbReference type="EMBL" id="KAJ7550877.1"/>
    </source>
</evidence>
<organism evidence="1 2">
    <name type="scientific">Diphasiastrum complanatum</name>
    <name type="common">Issler's clubmoss</name>
    <name type="synonym">Lycopodium complanatum</name>
    <dbReference type="NCBI Taxonomy" id="34168"/>
    <lineage>
        <taxon>Eukaryota</taxon>
        <taxon>Viridiplantae</taxon>
        <taxon>Streptophyta</taxon>
        <taxon>Embryophyta</taxon>
        <taxon>Tracheophyta</taxon>
        <taxon>Lycopodiopsida</taxon>
        <taxon>Lycopodiales</taxon>
        <taxon>Lycopodiaceae</taxon>
        <taxon>Lycopodioideae</taxon>
        <taxon>Diphasiastrum</taxon>
    </lineage>
</organism>
<accession>A0ACC2DAA2</accession>
<protein>
    <submittedName>
        <fullName evidence="1">Uncharacterized protein</fullName>
    </submittedName>
</protein>
<reference evidence="2" key="1">
    <citation type="journal article" date="2024" name="Proc. Natl. Acad. Sci. U.S.A.">
        <title>Extraordinary preservation of gene collinearity over three hundred million years revealed in homosporous lycophytes.</title>
        <authorList>
            <person name="Li C."/>
            <person name="Wickell D."/>
            <person name="Kuo L.Y."/>
            <person name="Chen X."/>
            <person name="Nie B."/>
            <person name="Liao X."/>
            <person name="Peng D."/>
            <person name="Ji J."/>
            <person name="Jenkins J."/>
            <person name="Williams M."/>
            <person name="Shu S."/>
            <person name="Plott C."/>
            <person name="Barry K."/>
            <person name="Rajasekar S."/>
            <person name="Grimwood J."/>
            <person name="Han X."/>
            <person name="Sun S."/>
            <person name="Hou Z."/>
            <person name="He W."/>
            <person name="Dai G."/>
            <person name="Sun C."/>
            <person name="Schmutz J."/>
            <person name="Leebens-Mack J.H."/>
            <person name="Li F.W."/>
            <person name="Wang L."/>
        </authorList>
    </citation>
    <scope>NUCLEOTIDE SEQUENCE [LARGE SCALE GENOMIC DNA]</scope>
    <source>
        <strain evidence="2">cv. PW_Plant_1</strain>
    </source>
</reference>
<evidence type="ECO:0000313" key="2">
    <source>
        <dbReference type="Proteomes" id="UP001162992"/>
    </source>
</evidence>